<proteinExistence type="predicted"/>
<dbReference type="PANTHER" id="PTHR43132">
    <property type="entry name" value="ARSENICAL RESISTANCE OPERON REPRESSOR ARSR-RELATED"/>
    <property type="match status" value="1"/>
</dbReference>
<dbReference type="PROSITE" id="PS50987">
    <property type="entry name" value="HTH_ARSR_2"/>
    <property type="match status" value="1"/>
</dbReference>
<evidence type="ECO:0000259" key="4">
    <source>
        <dbReference type="PROSITE" id="PS50987"/>
    </source>
</evidence>
<dbReference type="InterPro" id="IPR036388">
    <property type="entry name" value="WH-like_DNA-bd_sf"/>
</dbReference>
<keyword evidence="3" id="KW-0804">Transcription</keyword>
<dbReference type="Pfam" id="PF01022">
    <property type="entry name" value="HTH_5"/>
    <property type="match status" value="1"/>
</dbReference>
<keyword evidence="1" id="KW-0805">Transcription regulation</keyword>
<dbReference type="InterPro" id="IPR036390">
    <property type="entry name" value="WH_DNA-bd_sf"/>
</dbReference>
<comment type="caution">
    <text evidence="5">The sequence shown here is derived from an EMBL/GenBank/DDBJ whole genome shotgun (WGS) entry which is preliminary data.</text>
</comment>
<organism evidence="5 6">
    <name type="scientific">Pseudopedobacter beijingensis</name>
    <dbReference type="NCBI Taxonomy" id="1207056"/>
    <lineage>
        <taxon>Bacteria</taxon>
        <taxon>Pseudomonadati</taxon>
        <taxon>Bacteroidota</taxon>
        <taxon>Sphingobacteriia</taxon>
        <taxon>Sphingobacteriales</taxon>
        <taxon>Sphingobacteriaceae</taxon>
        <taxon>Pseudopedobacter</taxon>
    </lineage>
</organism>
<dbReference type="CDD" id="cd00090">
    <property type="entry name" value="HTH_ARSR"/>
    <property type="match status" value="1"/>
</dbReference>
<name>A0ABW4IBR0_9SPHI</name>
<dbReference type="EMBL" id="JBHUDG010000004">
    <property type="protein sequence ID" value="MFD1629419.1"/>
    <property type="molecule type" value="Genomic_DNA"/>
</dbReference>
<evidence type="ECO:0000256" key="2">
    <source>
        <dbReference type="ARBA" id="ARBA00023125"/>
    </source>
</evidence>
<accession>A0ABW4IBR0</accession>
<sequence length="105" mass="11896">MFIYLNMANELTTEKLEKAAYILKTVAHPLRLKVIELLGNTEKMSVGELCDVLACEQSLVSHHLNNMRLKGLLKAEKQGVQVFYSLKERELLGLLACIEKCNCNM</sequence>
<dbReference type="SUPFAM" id="SSF46785">
    <property type="entry name" value="Winged helix' DNA-binding domain"/>
    <property type="match status" value="1"/>
</dbReference>
<dbReference type="RefSeq" id="WP_379661798.1">
    <property type="nucleotide sequence ID" value="NZ_JBHUDG010000004.1"/>
</dbReference>
<dbReference type="SMART" id="SM00418">
    <property type="entry name" value="HTH_ARSR"/>
    <property type="match status" value="1"/>
</dbReference>
<evidence type="ECO:0000256" key="3">
    <source>
        <dbReference type="ARBA" id="ARBA00023163"/>
    </source>
</evidence>
<dbReference type="NCBIfam" id="NF033788">
    <property type="entry name" value="HTH_metalloreg"/>
    <property type="match status" value="1"/>
</dbReference>
<evidence type="ECO:0000313" key="5">
    <source>
        <dbReference type="EMBL" id="MFD1629419.1"/>
    </source>
</evidence>
<protein>
    <submittedName>
        <fullName evidence="5">ArsR/SmtB family transcription factor</fullName>
    </submittedName>
</protein>
<keyword evidence="6" id="KW-1185">Reference proteome</keyword>
<evidence type="ECO:0000256" key="1">
    <source>
        <dbReference type="ARBA" id="ARBA00023015"/>
    </source>
</evidence>
<feature type="domain" description="HTH arsR-type" evidence="4">
    <location>
        <begin position="11"/>
        <end position="105"/>
    </location>
</feature>
<gene>
    <name evidence="5" type="ORF">ACFSAH_05980</name>
</gene>
<dbReference type="InterPro" id="IPR011991">
    <property type="entry name" value="ArsR-like_HTH"/>
</dbReference>
<dbReference type="PRINTS" id="PR00778">
    <property type="entry name" value="HTHARSR"/>
</dbReference>
<dbReference type="Proteomes" id="UP001597118">
    <property type="component" value="Unassembled WGS sequence"/>
</dbReference>
<dbReference type="PANTHER" id="PTHR43132:SF2">
    <property type="entry name" value="ARSENICAL RESISTANCE OPERON REPRESSOR ARSR-RELATED"/>
    <property type="match status" value="1"/>
</dbReference>
<keyword evidence="2" id="KW-0238">DNA-binding</keyword>
<dbReference type="InterPro" id="IPR051011">
    <property type="entry name" value="Metal_resp_trans_reg"/>
</dbReference>
<dbReference type="Gene3D" id="1.10.10.10">
    <property type="entry name" value="Winged helix-like DNA-binding domain superfamily/Winged helix DNA-binding domain"/>
    <property type="match status" value="1"/>
</dbReference>
<evidence type="ECO:0000313" key="6">
    <source>
        <dbReference type="Proteomes" id="UP001597118"/>
    </source>
</evidence>
<dbReference type="InterPro" id="IPR001845">
    <property type="entry name" value="HTH_ArsR_DNA-bd_dom"/>
</dbReference>
<reference evidence="6" key="1">
    <citation type="journal article" date="2019" name="Int. J. Syst. Evol. Microbiol.">
        <title>The Global Catalogue of Microorganisms (GCM) 10K type strain sequencing project: providing services to taxonomists for standard genome sequencing and annotation.</title>
        <authorList>
            <consortium name="The Broad Institute Genomics Platform"/>
            <consortium name="The Broad Institute Genome Sequencing Center for Infectious Disease"/>
            <person name="Wu L."/>
            <person name="Ma J."/>
        </authorList>
    </citation>
    <scope>NUCLEOTIDE SEQUENCE [LARGE SCALE GENOMIC DNA]</scope>
    <source>
        <strain evidence="6">CCUG 53762</strain>
    </source>
</reference>